<dbReference type="PANTHER" id="PTHR47959:SF1">
    <property type="entry name" value="ATP-DEPENDENT RNA HELICASE DBPA"/>
    <property type="match status" value="1"/>
</dbReference>
<dbReference type="GO" id="GO:0016787">
    <property type="term" value="F:hydrolase activity"/>
    <property type="evidence" value="ECO:0007669"/>
    <property type="project" value="UniProtKB-KW"/>
</dbReference>
<dbReference type="PROSITE" id="PS51194">
    <property type="entry name" value="HELICASE_CTER"/>
    <property type="match status" value="1"/>
</dbReference>
<dbReference type="Gene3D" id="3.40.50.300">
    <property type="entry name" value="P-loop containing nucleotide triphosphate hydrolases"/>
    <property type="match status" value="1"/>
</dbReference>
<dbReference type="EMBL" id="WNHJ01001292">
    <property type="protein sequence ID" value="MTV64716.1"/>
    <property type="molecule type" value="Genomic_DNA"/>
</dbReference>
<dbReference type="InterPro" id="IPR001650">
    <property type="entry name" value="Helicase_C-like"/>
</dbReference>
<dbReference type="InterPro" id="IPR050079">
    <property type="entry name" value="DEAD_box_RNA_helicase"/>
</dbReference>
<keyword evidence="3 7" id="KW-0347">Helicase</keyword>
<dbReference type="GO" id="GO:0005524">
    <property type="term" value="F:ATP binding"/>
    <property type="evidence" value="ECO:0007669"/>
    <property type="project" value="UniProtKB-KW"/>
</dbReference>
<evidence type="ECO:0000256" key="4">
    <source>
        <dbReference type="ARBA" id="ARBA00022840"/>
    </source>
</evidence>
<gene>
    <name evidence="7" type="ORF">GM539_15425</name>
</gene>
<dbReference type="InterPro" id="IPR027417">
    <property type="entry name" value="P-loop_NTPase"/>
</dbReference>
<proteinExistence type="inferred from homology"/>
<dbReference type="AlphaFoldDB" id="A0A6G2D7Z8"/>
<comment type="similarity">
    <text evidence="5">Belongs to the DEAD box helicase family.</text>
</comment>
<accession>A0A6G2D7Z8</accession>
<evidence type="ECO:0000256" key="1">
    <source>
        <dbReference type="ARBA" id="ARBA00022741"/>
    </source>
</evidence>
<sequence length="76" mass="8523">VLAVSLASDVNVKFRKVILEKFKDNQLTLLLATDLLARGIDIDSLECVLNFDVPRDIETYTHRAGRTGRMGKEGYV</sequence>
<evidence type="ECO:0000256" key="5">
    <source>
        <dbReference type="ARBA" id="ARBA00038437"/>
    </source>
</evidence>
<dbReference type="SMART" id="SM00490">
    <property type="entry name" value="HELICc"/>
    <property type="match status" value="1"/>
</dbReference>
<reference evidence="7 8" key="1">
    <citation type="submission" date="2019-11" db="EMBL/GenBank/DDBJ databases">
        <title>Growth characteristics of pneumococcus vary with the chemical composition of the capsule and with environmental conditions.</title>
        <authorList>
            <person name="Tothpal A."/>
            <person name="Desobry K."/>
            <person name="Joshi S."/>
            <person name="Wyllie A.L."/>
            <person name="Weinberger D.M."/>
        </authorList>
    </citation>
    <scope>NUCLEOTIDE SEQUENCE [LARGE SCALE GENOMIC DNA]</scope>
    <source>
        <strain evidence="8">pnumococcus22F</strain>
    </source>
</reference>
<evidence type="ECO:0000256" key="3">
    <source>
        <dbReference type="ARBA" id="ARBA00022806"/>
    </source>
</evidence>
<evidence type="ECO:0000313" key="8">
    <source>
        <dbReference type="Proteomes" id="UP000474228"/>
    </source>
</evidence>
<evidence type="ECO:0000313" key="7">
    <source>
        <dbReference type="EMBL" id="MTV64716.1"/>
    </source>
</evidence>
<protein>
    <submittedName>
        <fullName evidence="7">ATP-dependent helicase</fullName>
    </submittedName>
</protein>
<dbReference type="GO" id="GO:0005829">
    <property type="term" value="C:cytosol"/>
    <property type="evidence" value="ECO:0007669"/>
    <property type="project" value="TreeGrafter"/>
</dbReference>
<dbReference type="GO" id="GO:0003724">
    <property type="term" value="F:RNA helicase activity"/>
    <property type="evidence" value="ECO:0007669"/>
    <property type="project" value="TreeGrafter"/>
</dbReference>
<keyword evidence="2" id="KW-0378">Hydrolase</keyword>
<feature type="domain" description="Helicase C-terminal" evidence="6">
    <location>
        <begin position="1"/>
        <end position="76"/>
    </location>
</feature>
<comment type="caution">
    <text evidence="7">The sequence shown here is derived from an EMBL/GenBank/DDBJ whole genome shotgun (WGS) entry which is preliminary data.</text>
</comment>
<dbReference type="PANTHER" id="PTHR47959">
    <property type="entry name" value="ATP-DEPENDENT RNA HELICASE RHLE-RELATED"/>
    <property type="match status" value="1"/>
</dbReference>
<dbReference type="Proteomes" id="UP000474228">
    <property type="component" value="Unassembled WGS sequence"/>
</dbReference>
<feature type="non-terminal residue" evidence="7">
    <location>
        <position position="1"/>
    </location>
</feature>
<dbReference type="SUPFAM" id="SSF52540">
    <property type="entry name" value="P-loop containing nucleoside triphosphate hydrolases"/>
    <property type="match status" value="1"/>
</dbReference>
<keyword evidence="1" id="KW-0547">Nucleotide-binding</keyword>
<name>A0A6G2D7Z8_STREE</name>
<evidence type="ECO:0000256" key="2">
    <source>
        <dbReference type="ARBA" id="ARBA00022801"/>
    </source>
</evidence>
<keyword evidence="4" id="KW-0067">ATP-binding</keyword>
<dbReference type="Pfam" id="PF00271">
    <property type="entry name" value="Helicase_C"/>
    <property type="match status" value="1"/>
</dbReference>
<feature type="non-terminal residue" evidence="7">
    <location>
        <position position="76"/>
    </location>
</feature>
<evidence type="ECO:0000259" key="6">
    <source>
        <dbReference type="PROSITE" id="PS51194"/>
    </source>
</evidence>
<dbReference type="RefSeq" id="WP_269057789.1">
    <property type="nucleotide sequence ID" value="NZ_WNHJ01001292.1"/>
</dbReference>
<organism evidence="7 8">
    <name type="scientific">Streptococcus pneumoniae</name>
    <dbReference type="NCBI Taxonomy" id="1313"/>
    <lineage>
        <taxon>Bacteria</taxon>
        <taxon>Bacillati</taxon>
        <taxon>Bacillota</taxon>
        <taxon>Bacilli</taxon>
        <taxon>Lactobacillales</taxon>
        <taxon>Streptococcaceae</taxon>
        <taxon>Streptococcus</taxon>
    </lineage>
</organism>